<name>A0AAE3QYK3_9BACT</name>
<dbReference type="Pfam" id="PF06580">
    <property type="entry name" value="His_kinase"/>
    <property type="match status" value="1"/>
</dbReference>
<accession>A0AAE3QYK3</accession>
<evidence type="ECO:0000313" key="4">
    <source>
        <dbReference type="EMBL" id="MDJ1485606.1"/>
    </source>
</evidence>
<dbReference type="GO" id="GO:0000155">
    <property type="term" value="F:phosphorelay sensor kinase activity"/>
    <property type="evidence" value="ECO:0007669"/>
    <property type="project" value="InterPro"/>
</dbReference>
<dbReference type="InterPro" id="IPR010559">
    <property type="entry name" value="Sig_transdc_His_kin_internal"/>
</dbReference>
<dbReference type="SUPFAM" id="SSF55874">
    <property type="entry name" value="ATPase domain of HSP90 chaperone/DNA topoisomerase II/histidine kinase"/>
    <property type="match status" value="1"/>
</dbReference>
<gene>
    <name evidence="4" type="ORF">QNI16_34265</name>
</gene>
<feature type="transmembrane region" description="Helical" evidence="2">
    <location>
        <begin position="84"/>
        <end position="103"/>
    </location>
</feature>
<dbReference type="PANTHER" id="PTHR34220:SF7">
    <property type="entry name" value="SENSOR HISTIDINE KINASE YPDA"/>
    <property type="match status" value="1"/>
</dbReference>
<keyword evidence="4" id="KW-0808">Transferase</keyword>
<dbReference type="GO" id="GO:0016020">
    <property type="term" value="C:membrane"/>
    <property type="evidence" value="ECO:0007669"/>
    <property type="project" value="InterPro"/>
</dbReference>
<feature type="transmembrane region" description="Helical" evidence="2">
    <location>
        <begin position="16"/>
        <end position="35"/>
    </location>
</feature>
<feature type="domain" description="Signal transduction histidine kinase internal region" evidence="3">
    <location>
        <begin position="185"/>
        <end position="262"/>
    </location>
</feature>
<dbReference type="InterPro" id="IPR050640">
    <property type="entry name" value="Bact_2-comp_sensor_kinase"/>
</dbReference>
<comment type="caution">
    <text evidence="4">The sequence shown here is derived from an EMBL/GenBank/DDBJ whole genome shotgun (WGS) entry which is preliminary data.</text>
</comment>
<keyword evidence="1" id="KW-0175">Coiled coil</keyword>
<keyword evidence="4" id="KW-0418">Kinase</keyword>
<dbReference type="EMBL" id="JASJOS010000021">
    <property type="protein sequence ID" value="MDJ1485606.1"/>
    <property type="molecule type" value="Genomic_DNA"/>
</dbReference>
<feature type="transmembrane region" description="Helical" evidence="2">
    <location>
        <begin position="136"/>
        <end position="154"/>
    </location>
</feature>
<dbReference type="AlphaFoldDB" id="A0AAE3QYK3"/>
<dbReference type="Proteomes" id="UP001241110">
    <property type="component" value="Unassembled WGS sequence"/>
</dbReference>
<evidence type="ECO:0000256" key="1">
    <source>
        <dbReference type="SAM" id="Coils"/>
    </source>
</evidence>
<keyword evidence="2" id="KW-1133">Transmembrane helix</keyword>
<evidence type="ECO:0000313" key="5">
    <source>
        <dbReference type="Proteomes" id="UP001241110"/>
    </source>
</evidence>
<reference evidence="4" key="1">
    <citation type="submission" date="2023-05" db="EMBL/GenBank/DDBJ databases">
        <authorList>
            <person name="Zhang X."/>
        </authorList>
    </citation>
    <scope>NUCLEOTIDE SEQUENCE</scope>
    <source>
        <strain evidence="4">YF14B1</strain>
    </source>
</reference>
<proteinExistence type="predicted"/>
<dbReference type="RefSeq" id="WP_313988376.1">
    <property type="nucleotide sequence ID" value="NZ_JASJOS010000021.1"/>
</dbReference>
<organism evidence="4 5">
    <name type="scientific">Xanthocytophaga flava</name>
    <dbReference type="NCBI Taxonomy" id="3048013"/>
    <lineage>
        <taxon>Bacteria</taxon>
        <taxon>Pseudomonadati</taxon>
        <taxon>Bacteroidota</taxon>
        <taxon>Cytophagia</taxon>
        <taxon>Cytophagales</taxon>
        <taxon>Rhodocytophagaceae</taxon>
        <taxon>Xanthocytophaga</taxon>
    </lineage>
</organism>
<dbReference type="Gene3D" id="3.30.565.10">
    <property type="entry name" value="Histidine kinase-like ATPase, C-terminal domain"/>
    <property type="match status" value="1"/>
</dbReference>
<dbReference type="InterPro" id="IPR036890">
    <property type="entry name" value="HATPase_C_sf"/>
</dbReference>
<keyword evidence="2" id="KW-0812">Transmembrane</keyword>
<dbReference type="PANTHER" id="PTHR34220">
    <property type="entry name" value="SENSOR HISTIDINE KINASE YPDA"/>
    <property type="match status" value="1"/>
</dbReference>
<evidence type="ECO:0000256" key="2">
    <source>
        <dbReference type="SAM" id="Phobius"/>
    </source>
</evidence>
<sequence>MKRPLSLPWVVNSYKGLLRILVHILFWLVIYGYEAVRTNFMLKQVDFVFVLINLKKVLTIVILHYSFCYLIIPKIVIRKKWIGLGIYLLAAHLFMVFSLYYGFVAQRYYHLVPSYIEQFVAFYLKYDFLATAFDYIRIYNTLTFYSTLFFTIMLKMTKDFFRSNVHAFELEKEKLRLEKDNIQLELKFLKSQINPHFFFNTLNNLYSLIEEKDQHAADILLKLSDLMRYSLYESNQQMIPLERESKFVQDYLELERIRHRDNVSITLNIGRIPKNICIPPLILATFIENAFKHGIQSTIEPSWIQINIHVVESTLIFKIENSKPLRFASDVAQGGIGLLNVRRRLELLYPDAFKLQVHNQATIFSVELTVELYDCNVNVK</sequence>
<protein>
    <submittedName>
        <fullName evidence="4">Histidine kinase</fullName>
    </submittedName>
</protein>
<keyword evidence="2" id="KW-0472">Membrane</keyword>
<evidence type="ECO:0000259" key="3">
    <source>
        <dbReference type="Pfam" id="PF06580"/>
    </source>
</evidence>
<feature type="coiled-coil region" evidence="1">
    <location>
        <begin position="165"/>
        <end position="192"/>
    </location>
</feature>
<feature type="transmembrane region" description="Helical" evidence="2">
    <location>
        <begin position="47"/>
        <end position="72"/>
    </location>
</feature>